<reference evidence="2" key="1">
    <citation type="submission" date="2023-05" db="EMBL/GenBank/DDBJ databases">
        <authorList>
            <person name="Zhang X."/>
        </authorList>
    </citation>
    <scope>NUCLEOTIDE SEQUENCE</scope>
    <source>
        <strain evidence="2">BD1B2-1</strain>
    </source>
</reference>
<accession>A0AAE3RC70</accession>
<evidence type="ECO:0000313" key="3">
    <source>
        <dbReference type="Proteomes" id="UP001232063"/>
    </source>
</evidence>
<keyword evidence="3" id="KW-1185">Reference proteome</keyword>
<dbReference type="PANTHER" id="PTHR34406">
    <property type="entry name" value="PROTEIN YCEI"/>
    <property type="match status" value="1"/>
</dbReference>
<dbReference type="SUPFAM" id="SSF101874">
    <property type="entry name" value="YceI-like"/>
    <property type="match status" value="1"/>
</dbReference>
<feature type="domain" description="Lipid/polyisoprenoid-binding YceI-like" evidence="1">
    <location>
        <begin position="8"/>
        <end position="175"/>
    </location>
</feature>
<dbReference type="PANTHER" id="PTHR34406:SF1">
    <property type="entry name" value="PROTEIN YCEI"/>
    <property type="match status" value="1"/>
</dbReference>
<evidence type="ECO:0000313" key="2">
    <source>
        <dbReference type="EMBL" id="MDJ1505722.1"/>
    </source>
</evidence>
<sequence>MTVLTTSKWTIDVAHSEIQFKVKHLAISNVSGTFKLFSGEVQAETDKFQNAQVSFQLLTSSINTNNSERDTHLKSTLFLDVEQFPEILFNGFIRKNQPTSQLVGELTIKGITQPVTIEIEHTGTGTGRFGDTRAGFEGNGKINRKDFGLTFHLLTEAGSLVVGEEIKLHFDIQLIKQAPEV</sequence>
<dbReference type="RefSeq" id="WP_314518036.1">
    <property type="nucleotide sequence ID" value="NZ_JASJOU010000017.1"/>
</dbReference>
<dbReference type="Gene3D" id="2.40.128.110">
    <property type="entry name" value="Lipid/polyisoprenoid-binding, YceI-like"/>
    <property type="match status" value="1"/>
</dbReference>
<dbReference type="EMBL" id="JASJOU010000017">
    <property type="protein sequence ID" value="MDJ1505722.1"/>
    <property type="molecule type" value="Genomic_DNA"/>
</dbReference>
<gene>
    <name evidence="2" type="ORF">QNI22_34010</name>
</gene>
<dbReference type="SMART" id="SM00867">
    <property type="entry name" value="YceI"/>
    <property type="match status" value="1"/>
</dbReference>
<dbReference type="Proteomes" id="UP001232063">
    <property type="component" value="Unassembled WGS sequence"/>
</dbReference>
<dbReference type="AlphaFoldDB" id="A0AAE3RC70"/>
<dbReference type="InterPro" id="IPR007372">
    <property type="entry name" value="Lipid/polyisoprenoid-bd_YceI"/>
</dbReference>
<name>A0AAE3RC70_9BACT</name>
<evidence type="ECO:0000259" key="1">
    <source>
        <dbReference type="SMART" id="SM00867"/>
    </source>
</evidence>
<protein>
    <submittedName>
        <fullName evidence="2">YceI family protein</fullName>
    </submittedName>
</protein>
<proteinExistence type="predicted"/>
<organism evidence="2 3">
    <name type="scientific">Xanthocytophaga agilis</name>
    <dbReference type="NCBI Taxonomy" id="3048010"/>
    <lineage>
        <taxon>Bacteria</taxon>
        <taxon>Pseudomonadati</taxon>
        <taxon>Bacteroidota</taxon>
        <taxon>Cytophagia</taxon>
        <taxon>Cytophagales</taxon>
        <taxon>Rhodocytophagaceae</taxon>
        <taxon>Xanthocytophaga</taxon>
    </lineage>
</organism>
<dbReference type="InterPro" id="IPR036761">
    <property type="entry name" value="TTHA0802/YceI-like_sf"/>
</dbReference>
<comment type="caution">
    <text evidence="2">The sequence shown here is derived from an EMBL/GenBank/DDBJ whole genome shotgun (WGS) entry which is preliminary data.</text>
</comment>
<dbReference type="Pfam" id="PF04264">
    <property type="entry name" value="YceI"/>
    <property type="match status" value="1"/>
</dbReference>